<dbReference type="PANTHER" id="PTHR43827:SF13">
    <property type="entry name" value="ALDO_KETO REDUCTASE FAMILY PROTEIN"/>
    <property type="match status" value="1"/>
</dbReference>
<evidence type="ECO:0000313" key="8">
    <source>
        <dbReference type="Proteomes" id="UP000077266"/>
    </source>
</evidence>
<evidence type="ECO:0000256" key="3">
    <source>
        <dbReference type="PIRSR" id="PIRSR000097-1"/>
    </source>
</evidence>
<dbReference type="PROSITE" id="PS00063">
    <property type="entry name" value="ALDOKETO_REDUCTASE_3"/>
    <property type="match status" value="1"/>
</dbReference>
<accession>A0A165MFP4</accession>
<dbReference type="InterPro" id="IPR020471">
    <property type="entry name" value="AKR"/>
</dbReference>
<dbReference type="PANTHER" id="PTHR43827">
    <property type="entry name" value="2,5-DIKETO-D-GLUCONIC ACID REDUCTASE"/>
    <property type="match status" value="1"/>
</dbReference>
<organism evidence="7 8">
    <name type="scientific">Exidia glandulosa HHB12029</name>
    <dbReference type="NCBI Taxonomy" id="1314781"/>
    <lineage>
        <taxon>Eukaryota</taxon>
        <taxon>Fungi</taxon>
        <taxon>Dikarya</taxon>
        <taxon>Basidiomycota</taxon>
        <taxon>Agaricomycotina</taxon>
        <taxon>Agaricomycetes</taxon>
        <taxon>Auriculariales</taxon>
        <taxon>Exidiaceae</taxon>
        <taxon>Exidia</taxon>
    </lineage>
</organism>
<sequence length="289" mass="31958">MAELALTSTAHMLSGHTIPRIGLGVFQNRDSCTPACLSAFKAGYRHVDSAQVYRNEDQVGEAIRKSGLDRKDLFITSKVVSRNQGYDLTITGVNESLERFGLDYLDLFLIHDPLGGKEKRLATWRALIKLRDEGKLKSIGVSNYGVHHLEEIKAEGLETPSVNQIEASAEFAPFRLHPWCQQRPIVEYCNKNGIIIEAYTPLAQAKPGYLTNPVVVAIAEKHGKDSAQVLIRWSLQTGHVVLPKSATESRIYSNANVYDFKLDEDDMGKLNALDAGDKGAVTWNPVNAP</sequence>
<dbReference type="InParanoid" id="A0A165MFP4"/>
<keyword evidence="8" id="KW-1185">Reference proteome</keyword>
<evidence type="ECO:0000259" key="6">
    <source>
        <dbReference type="Pfam" id="PF00248"/>
    </source>
</evidence>
<protein>
    <submittedName>
        <fullName evidence="7">Aldo/keto reductase</fullName>
    </submittedName>
</protein>
<dbReference type="PRINTS" id="PR00069">
    <property type="entry name" value="ALDKETRDTASE"/>
</dbReference>
<dbReference type="PIRSF" id="PIRSF000097">
    <property type="entry name" value="AKR"/>
    <property type="match status" value="1"/>
</dbReference>
<dbReference type="SUPFAM" id="SSF51430">
    <property type="entry name" value="NAD(P)-linked oxidoreductase"/>
    <property type="match status" value="1"/>
</dbReference>
<evidence type="ECO:0000256" key="5">
    <source>
        <dbReference type="PIRSR" id="PIRSR000097-3"/>
    </source>
</evidence>
<dbReference type="InterPro" id="IPR023210">
    <property type="entry name" value="NADP_OxRdtase_dom"/>
</dbReference>
<keyword evidence="2" id="KW-0560">Oxidoreductase</keyword>
<feature type="active site" description="Proton donor" evidence="3">
    <location>
        <position position="53"/>
    </location>
</feature>
<dbReference type="PROSITE" id="PS00798">
    <property type="entry name" value="ALDOKETO_REDUCTASE_1"/>
    <property type="match status" value="1"/>
</dbReference>
<evidence type="ECO:0000256" key="1">
    <source>
        <dbReference type="ARBA" id="ARBA00007905"/>
    </source>
</evidence>
<dbReference type="CDD" id="cd19071">
    <property type="entry name" value="AKR_AKR1-5-like"/>
    <property type="match status" value="1"/>
</dbReference>
<dbReference type="InterPro" id="IPR036812">
    <property type="entry name" value="NAD(P)_OxRdtase_dom_sf"/>
</dbReference>
<dbReference type="STRING" id="1314781.A0A165MFP4"/>
<name>A0A165MFP4_EXIGL</name>
<dbReference type="InterPro" id="IPR018170">
    <property type="entry name" value="Aldo/ket_reductase_CS"/>
</dbReference>
<evidence type="ECO:0000256" key="2">
    <source>
        <dbReference type="ARBA" id="ARBA00023002"/>
    </source>
</evidence>
<feature type="binding site" evidence="4">
    <location>
        <position position="111"/>
    </location>
    <ligand>
        <name>substrate</name>
    </ligand>
</feature>
<dbReference type="OrthoDB" id="416253at2759"/>
<reference evidence="7 8" key="1">
    <citation type="journal article" date="2016" name="Mol. Biol. Evol.">
        <title>Comparative Genomics of Early-Diverging Mushroom-Forming Fungi Provides Insights into the Origins of Lignocellulose Decay Capabilities.</title>
        <authorList>
            <person name="Nagy L.G."/>
            <person name="Riley R."/>
            <person name="Tritt A."/>
            <person name="Adam C."/>
            <person name="Daum C."/>
            <person name="Floudas D."/>
            <person name="Sun H."/>
            <person name="Yadav J.S."/>
            <person name="Pangilinan J."/>
            <person name="Larsson K.H."/>
            <person name="Matsuura K."/>
            <person name="Barry K."/>
            <person name="Labutti K."/>
            <person name="Kuo R."/>
            <person name="Ohm R.A."/>
            <person name="Bhattacharya S.S."/>
            <person name="Shirouzu T."/>
            <person name="Yoshinaga Y."/>
            <person name="Martin F.M."/>
            <person name="Grigoriev I.V."/>
            <person name="Hibbett D.S."/>
        </authorList>
    </citation>
    <scope>NUCLEOTIDE SEQUENCE [LARGE SCALE GENOMIC DNA]</scope>
    <source>
        <strain evidence="7 8">HHB12029</strain>
    </source>
</reference>
<dbReference type="AlphaFoldDB" id="A0A165MFP4"/>
<feature type="domain" description="NADP-dependent oxidoreductase" evidence="6">
    <location>
        <begin position="30"/>
        <end position="274"/>
    </location>
</feature>
<dbReference type="Proteomes" id="UP000077266">
    <property type="component" value="Unassembled WGS sequence"/>
</dbReference>
<proteinExistence type="inferred from homology"/>
<dbReference type="GO" id="GO:0016491">
    <property type="term" value="F:oxidoreductase activity"/>
    <property type="evidence" value="ECO:0007669"/>
    <property type="project" value="UniProtKB-KW"/>
</dbReference>
<evidence type="ECO:0000313" key="7">
    <source>
        <dbReference type="EMBL" id="KZV99197.1"/>
    </source>
</evidence>
<gene>
    <name evidence="7" type="ORF">EXIGLDRAFT_699253</name>
</gene>
<dbReference type="Pfam" id="PF00248">
    <property type="entry name" value="Aldo_ket_red"/>
    <property type="match status" value="1"/>
</dbReference>
<dbReference type="EMBL" id="KV425911">
    <property type="protein sequence ID" value="KZV99197.1"/>
    <property type="molecule type" value="Genomic_DNA"/>
</dbReference>
<comment type="similarity">
    <text evidence="1">Belongs to the aldo/keto reductase family.</text>
</comment>
<feature type="site" description="Lowers pKa of active site Tyr" evidence="5">
    <location>
        <position position="78"/>
    </location>
</feature>
<evidence type="ECO:0000256" key="4">
    <source>
        <dbReference type="PIRSR" id="PIRSR000097-2"/>
    </source>
</evidence>
<dbReference type="Gene3D" id="3.20.20.100">
    <property type="entry name" value="NADP-dependent oxidoreductase domain"/>
    <property type="match status" value="1"/>
</dbReference>
<dbReference type="FunFam" id="3.20.20.100:FF:000015">
    <property type="entry name" value="Oxidoreductase, aldo/keto reductase family"/>
    <property type="match status" value="1"/>
</dbReference>